<keyword evidence="2" id="KW-1185">Reference proteome</keyword>
<dbReference type="EMBL" id="JAHRIP010088685">
    <property type="protein sequence ID" value="MEQ2316374.1"/>
    <property type="molecule type" value="Genomic_DNA"/>
</dbReference>
<evidence type="ECO:0008006" key="3">
    <source>
        <dbReference type="Google" id="ProtNLM"/>
    </source>
</evidence>
<organism evidence="1 2">
    <name type="scientific">Ameca splendens</name>
    <dbReference type="NCBI Taxonomy" id="208324"/>
    <lineage>
        <taxon>Eukaryota</taxon>
        <taxon>Metazoa</taxon>
        <taxon>Chordata</taxon>
        <taxon>Craniata</taxon>
        <taxon>Vertebrata</taxon>
        <taxon>Euteleostomi</taxon>
        <taxon>Actinopterygii</taxon>
        <taxon>Neopterygii</taxon>
        <taxon>Teleostei</taxon>
        <taxon>Neoteleostei</taxon>
        <taxon>Acanthomorphata</taxon>
        <taxon>Ovalentaria</taxon>
        <taxon>Atherinomorphae</taxon>
        <taxon>Cyprinodontiformes</taxon>
        <taxon>Goodeidae</taxon>
        <taxon>Ameca</taxon>
    </lineage>
</organism>
<name>A0ABV1ACU9_9TELE</name>
<evidence type="ECO:0000313" key="1">
    <source>
        <dbReference type="EMBL" id="MEQ2316374.1"/>
    </source>
</evidence>
<evidence type="ECO:0000313" key="2">
    <source>
        <dbReference type="Proteomes" id="UP001469553"/>
    </source>
</evidence>
<gene>
    <name evidence="1" type="ORF">AMECASPLE_031902</name>
</gene>
<comment type="caution">
    <text evidence="1">The sequence shown here is derived from an EMBL/GenBank/DDBJ whole genome shotgun (WGS) entry which is preliminary data.</text>
</comment>
<sequence length="111" mass="12572">MFISITCFTVVVLESTFSTSCSRLHFYSVLDVPNADFFSQNQSCKIPFFLQLETPGCIHMQLSFLCAKVRHEKTREKHFPVHMDVVLSVVVLLHLLPPLTLPVADAKSAYI</sequence>
<proteinExistence type="predicted"/>
<accession>A0ABV1ACU9</accession>
<protein>
    <recommendedName>
        <fullName evidence="3">Secreted protein</fullName>
    </recommendedName>
</protein>
<reference evidence="1 2" key="1">
    <citation type="submission" date="2021-06" db="EMBL/GenBank/DDBJ databases">
        <authorList>
            <person name="Palmer J.M."/>
        </authorList>
    </citation>
    <scope>NUCLEOTIDE SEQUENCE [LARGE SCALE GENOMIC DNA]</scope>
    <source>
        <strain evidence="1 2">AS_MEX2019</strain>
        <tissue evidence="1">Muscle</tissue>
    </source>
</reference>
<dbReference type="Proteomes" id="UP001469553">
    <property type="component" value="Unassembled WGS sequence"/>
</dbReference>